<dbReference type="GO" id="GO:0006631">
    <property type="term" value="P:fatty acid metabolic process"/>
    <property type="evidence" value="ECO:0007669"/>
    <property type="project" value="InterPro"/>
</dbReference>
<keyword evidence="3" id="KW-1185">Reference proteome</keyword>
<dbReference type="Proteomes" id="UP000198728">
    <property type="component" value="Unassembled WGS sequence"/>
</dbReference>
<dbReference type="OrthoDB" id="9803287at2"/>
<evidence type="ECO:0000313" key="3">
    <source>
        <dbReference type="Proteomes" id="UP000198728"/>
    </source>
</evidence>
<dbReference type="Gene3D" id="3.40.50.720">
    <property type="entry name" value="NAD(P)-binding Rossmann-like Domain"/>
    <property type="match status" value="1"/>
</dbReference>
<dbReference type="InterPro" id="IPR036291">
    <property type="entry name" value="NAD(P)-bd_dom_sf"/>
</dbReference>
<dbReference type="EMBL" id="FOLG01000003">
    <property type="protein sequence ID" value="SFC29032.1"/>
    <property type="molecule type" value="Genomic_DNA"/>
</dbReference>
<dbReference type="STRING" id="441112.SAMN04488094_103332"/>
<name>A0A1I1HZN9_9RHOB</name>
<organism evidence="2 3">
    <name type="scientific">Tropicimonas isoalkanivorans</name>
    <dbReference type="NCBI Taxonomy" id="441112"/>
    <lineage>
        <taxon>Bacteria</taxon>
        <taxon>Pseudomonadati</taxon>
        <taxon>Pseudomonadota</taxon>
        <taxon>Alphaproteobacteria</taxon>
        <taxon>Rhodobacterales</taxon>
        <taxon>Roseobacteraceae</taxon>
        <taxon>Tropicimonas</taxon>
    </lineage>
</organism>
<dbReference type="AlphaFoldDB" id="A0A1I1HZN9"/>
<dbReference type="SUPFAM" id="SSF51735">
    <property type="entry name" value="NAD(P)-binding Rossmann-fold domains"/>
    <property type="match status" value="1"/>
</dbReference>
<protein>
    <submittedName>
        <fullName evidence="2">3-hydroxyacyl-CoA dehydrogenase, NAD binding domain</fullName>
    </submittedName>
</protein>
<dbReference type="GO" id="GO:0070403">
    <property type="term" value="F:NAD+ binding"/>
    <property type="evidence" value="ECO:0007669"/>
    <property type="project" value="InterPro"/>
</dbReference>
<dbReference type="InterPro" id="IPR006176">
    <property type="entry name" value="3-OHacyl-CoA_DH_NAD-bd"/>
</dbReference>
<reference evidence="2 3" key="1">
    <citation type="submission" date="2016-10" db="EMBL/GenBank/DDBJ databases">
        <authorList>
            <person name="de Groot N.N."/>
        </authorList>
    </citation>
    <scope>NUCLEOTIDE SEQUENCE [LARGE SCALE GENOMIC DNA]</scope>
    <source>
        <strain evidence="2 3">DSM 19548</strain>
    </source>
</reference>
<dbReference type="Pfam" id="PF02737">
    <property type="entry name" value="3HCDH_N"/>
    <property type="match status" value="1"/>
</dbReference>
<evidence type="ECO:0000259" key="1">
    <source>
        <dbReference type="Pfam" id="PF02737"/>
    </source>
</evidence>
<proteinExistence type="predicted"/>
<evidence type="ECO:0000313" key="2">
    <source>
        <dbReference type="EMBL" id="SFC29032.1"/>
    </source>
</evidence>
<gene>
    <name evidence="2" type="ORF">SAMN04488094_103332</name>
</gene>
<accession>A0A1I1HZN9</accession>
<sequence>MLASGLDVRVWVRRAEAGADLRNAVAQMWPDLQTQGLDPGADPARLTVASNMEEALEGADFVQENAAEDAALKADLFARADALLPADVLIASST</sequence>
<feature type="domain" description="3-hydroxyacyl-CoA dehydrogenase NAD binding" evidence="1">
    <location>
        <begin position="3"/>
        <end position="94"/>
    </location>
</feature>